<protein>
    <recommendedName>
        <fullName evidence="3">Spore photoproduct lyase</fullName>
    </recommendedName>
</protein>
<gene>
    <name evidence="1" type="ORF">P3F81_10320</name>
</gene>
<dbReference type="GO" id="GO:1904047">
    <property type="term" value="F:S-adenosyl-L-methionine binding"/>
    <property type="evidence" value="ECO:0007669"/>
    <property type="project" value="TreeGrafter"/>
</dbReference>
<proteinExistence type="predicted"/>
<dbReference type="Pfam" id="PF20903">
    <property type="entry name" value="SPL"/>
    <property type="match status" value="1"/>
</dbReference>
<dbReference type="Gene3D" id="3.80.30.30">
    <property type="match status" value="1"/>
</dbReference>
<keyword evidence="2" id="KW-1185">Reference proteome</keyword>
<dbReference type="RefSeq" id="WP_147670067.1">
    <property type="nucleotide sequence ID" value="NZ_CP120678.1"/>
</dbReference>
<dbReference type="PANTHER" id="PTHR37822">
    <property type="entry name" value="SPORE PHOTOPRODUCT LYASE-RELATED"/>
    <property type="match status" value="1"/>
</dbReference>
<evidence type="ECO:0000313" key="1">
    <source>
        <dbReference type="EMBL" id="WIW70279.1"/>
    </source>
</evidence>
<dbReference type="GO" id="GO:0051539">
    <property type="term" value="F:4 iron, 4 sulfur cluster binding"/>
    <property type="evidence" value="ECO:0007669"/>
    <property type="project" value="TreeGrafter"/>
</dbReference>
<name>A0A9Y2EV29_9FIRM</name>
<organism evidence="1 2">
    <name type="scientific">Selenobaculum gibii</name>
    <dbReference type="NCBI Taxonomy" id="3054208"/>
    <lineage>
        <taxon>Bacteria</taxon>
        <taxon>Bacillati</taxon>
        <taxon>Bacillota</taxon>
        <taxon>Negativicutes</taxon>
        <taxon>Selenomonadales</taxon>
        <taxon>Selenomonadaceae</taxon>
        <taxon>Selenobaculum</taxon>
    </lineage>
</organism>
<dbReference type="AlphaFoldDB" id="A0A9Y2EV29"/>
<dbReference type="EMBL" id="CP120678">
    <property type="protein sequence ID" value="WIW70279.1"/>
    <property type="molecule type" value="Genomic_DNA"/>
</dbReference>
<reference evidence="1" key="1">
    <citation type="submission" date="2023-03" db="EMBL/GenBank/DDBJ databases">
        <title>Selenobaculum gbiensis gen. nov. sp. nov., a new bacterium isolated from the gut microbiota of IBD patient.</title>
        <authorList>
            <person name="Yeo S."/>
            <person name="Park H."/>
            <person name="Huh C.S."/>
        </authorList>
    </citation>
    <scope>NUCLEOTIDE SEQUENCE</scope>
    <source>
        <strain evidence="1">ICN-92133</strain>
    </source>
</reference>
<dbReference type="PANTHER" id="PTHR37822:SF2">
    <property type="entry name" value="SPORE PHOTOPRODUCT LYASE"/>
    <property type="match status" value="1"/>
</dbReference>
<evidence type="ECO:0000313" key="2">
    <source>
        <dbReference type="Proteomes" id="UP001243623"/>
    </source>
</evidence>
<sequence>MAKRPYIKIYANSEEIFSKADEYIKSRLPEITIFEGAATSDPLALEPYTHVLEDAILHFAKTKQGRFRFVSKYADVNSLLTLEHNNHTEIRLSLNIDAVINAYEHRTPPLAKRLDTLKQLAEAGYPTGIIIAPVFWTKENKPKYKALIEQIGILLGKYPITFEIISHRYTAAAKNNILEIFPNTLLPMNEKDRTFKFGQFGYGKYVYPKETFTEYKEFFSQELSNYFNNEKILYII</sequence>
<dbReference type="InterPro" id="IPR049539">
    <property type="entry name" value="SPL"/>
</dbReference>
<evidence type="ECO:0008006" key="3">
    <source>
        <dbReference type="Google" id="ProtNLM"/>
    </source>
</evidence>
<dbReference type="GO" id="GO:0042601">
    <property type="term" value="C:endospore-forming forespore"/>
    <property type="evidence" value="ECO:0007669"/>
    <property type="project" value="TreeGrafter"/>
</dbReference>
<dbReference type="GO" id="GO:0003913">
    <property type="term" value="F:DNA photolyase activity"/>
    <property type="evidence" value="ECO:0007669"/>
    <property type="project" value="TreeGrafter"/>
</dbReference>
<dbReference type="Proteomes" id="UP001243623">
    <property type="component" value="Chromosome"/>
</dbReference>
<dbReference type="KEGG" id="sgbi:P3F81_10320"/>
<accession>A0A9Y2EV29</accession>